<dbReference type="EMBL" id="JADKYB010000012">
    <property type="protein sequence ID" value="MBM9507272.1"/>
    <property type="molecule type" value="Genomic_DNA"/>
</dbReference>
<reference evidence="2 3" key="1">
    <citation type="submission" date="2021-01" db="EMBL/GenBank/DDBJ databases">
        <title>Streptomyces acididurans sp. nov., isolated from a peat swamp forest soil.</title>
        <authorList>
            <person name="Chantavorakit T."/>
            <person name="Duangmal K."/>
        </authorList>
    </citation>
    <scope>NUCLEOTIDE SEQUENCE [LARGE SCALE GENOMIC DNA]</scope>
    <source>
        <strain evidence="2 3">KK5PA1</strain>
    </source>
</reference>
<feature type="domain" description="Enoyl reductase (ER)" evidence="1">
    <location>
        <begin position="10"/>
        <end position="320"/>
    </location>
</feature>
<dbReference type="Proteomes" id="UP000749040">
    <property type="component" value="Unassembled WGS sequence"/>
</dbReference>
<dbReference type="CDD" id="cd08241">
    <property type="entry name" value="QOR1"/>
    <property type="match status" value="1"/>
</dbReference>
<comment type="caution">
    <text evidence="2">The sequence shown here is derived from an EMBL/GenBank/DDBJ whole genome shotgun (WGS) entry which is preliminary data.</text>
</comment>
<dbReference type="InterPro" id="IPR013154">
    <property type="entry name" value="ADH-like_N"/>
</dbReference>
<dbReference type="InterPro" id="IPR011032">
    <property type="entry name" value="GroES-like_sf"/>
</dbReference>
<dbReference type="Gene3D" id="3.40.50.720">
    <property type="entry name" value="NAD(P)-binding Rossmann-like Domain"/>
    <property type="match status" value="1"/>
</dbReference>
<dbReference type="InterPro" id="IPR051397">
    <property type="entry name" value="Zn-ADH-like_protein"/>
</dbReference>
<sequence length="322" mass="33289">MRALRQPSLGGPHLLALATDVPVPEPGPGEVLIRVAAAGVNLADVMQTHGTYEGGPQAPYLAGFEGAGTVVALGPQVEHLALGDRVVGAGYGAFAEYMVLPAAGALPLPEGWSEEQALGMVINWATALAALRLSRLAAEETVLVYAAAGAVGQAAVRLAKHYGATVLACASPEKHDTVRALGADHVIDYRTADVAAEVMRLTDGRGADVVLESVGGEVFRTSVAAARPVTGRVVVYGMTAGESAVTNRDLNFRPVQLIGLHIGVLAQKAPRLMGELLEELHALIKAGVYPPGRPTVFDLAEGPKALMALDEGTTVGKLALRP</sequence>
<dbReference type="SUPFAM" id="SSF50129">
    <property type="entry name" value="GroES-like"/>
    <property type="match status" value="1"/>
</dbReference>
<dbReference type="Pfam" id="PF00107">
    <property type="entry name" value="ADH_zinc_N"/>
    <property type="match status" value="1"/>
</dbReference>
<evidence type="ECO:0000259" key="1">
    <source>
        <dbReference type="SMART" id="SM00829"/>
    </source>
</evidence>
<dbReference type="SMART" id="SM00829">
    <property type="entry name" value="PKS_ER"/>
    <property type="match status" value="1"/>
</dbReference>
<protein>
    <submittedName>
        <fullName evidence="2">NADPH:quinone oxidoreductase family protein</fullName>
    </submittedName>
</protein>
<dbReference type="InterPro" id="IPR020843">
    <property type="entry name" value="ER"/>
</dbReference>
<evidence type="ECO:0000313" key="3">
    <source>
        <dbReference type="Proteomes" id="UP000749040"/>
    </source>
</evidence>
<dbReference type="InterPro" id="IPR036291">
    <property type="entry name" value="NAD(P)-bd_dom_sf"/>
</dbReference>
<keyword evidence="3" id="KW-1185">Reference proteome</keyword>
<organism evidence="2 3">
    <name type="scientific">Actinacidiphila acididurans</name>
    <dbReference type="NCBI Taxonomy" id="2784346"/>
    <lineage>
        <taxon>Bacteria</taxon>
        <taxon>Bacillati</taxon>
        <taxon>Actinomycetota</taxon>
        <taxon>Actinomycetes</taxon>
        <taxon>Kitasatosporales</taxon>
        <taxon>Streptomycetaceae</taxon>
        <taxon>Actinacidiphila</taxon>
    </lineage>
</organism>
<dbReference type="InterPro" id="IPR013149">
    <property type="entry name" value="ADH-like_C"/>
</dbReference>
<dbReference type="PANTHER" id="PTHR43677">
    <property type="entry name" value="SHORT-CHAIN DEHYDROGENASE/REDUCTASE"/>
    <property type="match status" value="1"/>
</dbReference>
<dbReference type="Gene3D" id="3.90.180.10">
    <property type="entry name" value="Medium-chain alcohol dehydrogenases, catalytic domain"/>
    <property type="match status" value="1"/>
</dbReference>
<proteinExistence type="predicted"/>
<accession>A0ABS2TVA6</accession>
<name>A0ABS2TVA6_9ACTN</name>
<dbReference type="SUPFAM" id="SSF51735">
    <property type="entry name" value="NAD(P)-binding Rossmann-fold domains"/>
    <property type="match status" value="1"/>
</dbReference>
<gene>
    <name evidence="2" type="ORF">ITX44_22595</name>
</gene>
<evidence type="ECO:0000313" key="2">
    <source>
        <dbReference type="EMBL" id="MBM9507272.1"/>
    </source>
</evidence>
<dbReference type="Pfam" id="PF08240">
    <property type="entry name" value="ADH_N"/>
    <property type="match status" value="1"/>
</dbReference>
<dbReference type="PANTHER" id="PTHR43677:SF4">
    <property type="entry name" value="QUINONE OXIDOREDUCTASE-LIKE PROTEIN 2"/>
    <property type="match status" value="1"/>
</dbReference>